<dbReference type="AlphaFoldDB" id="A0A0P0V6R9"/>
<proteinExistence type="predicted"/>
<dbReference type="InParanoid" id="A0A0P0V6R9"/>
<protein>
    <submittedName>
        <fullName evidence="1">Os01g0689300 protein</fullName>
    </submittedName>
</protein>
<organism evidence="1 2">
    <name type="scientific">Oryza sativa subsp. japonica</name>
    <name type="common">Rice</name>
    <dbReference type="NCBI Taxonomy" id="39947"/>
    <lineage>
        <taxon>Eukaryota</taxon>
        <taxon>Viridiplantae</taxon>
        <taxon>Streptophyta</taxon>
        <taxon>Embryophyta</taxon>
        <taxon>Tracheophyta</taxon>
        <taxon>Spermatophyta</taxon>
        <taxon>Magnoliopsida</taxon>
        <taxon>Liliopsida</taxon>
        <taxon>Poales</taxon>
        <taxon>Poaceae</taxon>
        <taxon>BOP clade</taxon>
        <taxon>Oryzoideae</taxon>
        <taxon>Oryzeae</taxon>
        <taxon>Oryzinae</taxon>
        <taxon>Oryza</taxon>
        <taxon>Oryza sativa</taxon>
    </lineage>
</organism>
<evidence type="ECO:0000313" key="2">
    <source>
        <dbReference type="Proteomes" id="UP000059680"/>
    </source>
</evidence>
<name>A0A0P0V6R9_ORYSJ</name>
<dbReference type="PaxDb" id="39947-A0A0P0V6R9"/>
<sequence length="110" mass="11754">MTSSPFDMLSGGGATQNLVVDTSAIVMGDGSILLPVRMAWCPDRMCWRWRFTGRSGRALRSSLSLTSLAPKPSPHSSTMAVAPHSSTASMPCAVRAWVSCHRVWMANGGT</sequence>
<reference evidence="2" key="1">
    <citation type="journal article" date="2005" name="Nature">
        <title>The map-based sequence of the rice genome.</title>
        <authorList>
            <consortium name="International rice genome sequencing project (IRGSP)"/>
            <person name="Matsumoto T."/>
            <person name="Wu J."/>
            <person name="Kanamori H."/>
            <person name="Katayose Y."/>
            <person name="Fujisawa M."/>
            <person name="Namiki N."/>
            <person name="Mizuno H."/>
            <person name="Yamamoto K."/>
            <person name="Antonio B.A."/>
            <person name="Baba T."/>
            <person name="Sakata K."/>
            <person name="Nagamura Y."/>
            <person name="Aoki H."/>
            <person name="Arikawa K."/>
            <person name="Arita K."/>
            <person name="Bito T."/>
            <person name="Chiden Y."/>
            <person name="Fujitsuka N."/>
            <person name="Fukunaka R."/>
            <person name="Hamada M."/>
            <person name="Harada C."/>
            <person name="Hayashi A."/>
            <person name="Hijishita S."/>
            <person name="Honda M."/>
            <person name="Hosokawa S."/>
            <person name="Ichikawa Y."/>
            <person name="Idonuma A."/>
            <person name="Iijima M."/>
            <person name="Ikeda M."/>
            <person name="Ikeno M."/>
            <person name="Ito K."/>
            <person name="Ito S."/>
            <person name="Ito T."/>
            <person name="Ito Y."/>
            <person name="Ito Y."/>
            <person name="Iwabuchi A."/>
            <person name="Kamiya K."/>
            <person name="Karasawa W."/>
            <person name="Kurita K."/>
            <person name="Katagiri S."/>
            <person name="Kikuta A."/>
            <person name="Kobayashi H."/>
            <person name="Kobayashi N."/>
            <person name="Machita K."/>
            <person name="Maehara T."/>
            <person name="Masukawa M."/>
            <person name="Mizubayashi T."/>
            <person name="Mukai Y."/>
            <person name="Nagasaki H."/>
            <person name="Nagata Y."/>
            <person name="Naito S."/>
            <person name="Nakashima M."/>
            <person name="Nakama Y."/>
            <person name="Nakamichi Y."/>
            <person name="Nakamura M."/>
            <person name="Meguro A."/>
            <person name="Negishi M."/>
            <person name="Ohta I."/>
            <person name="Ohta T."/>
            <person name="Okamoto M."/>
            <person name="Ono N."/>
            <person name="Saji S."/>
            <person name="Sakaguchi M."/>
            <person name="Sakai K."/>
            <person name="Shibata M."/>
            <person name="Shimokawa T."/>
            <person name="Song J."/>
            <person name="Takazaki Y."/>
            <person name="Terasawa K."/>
            <person name="Tsugane M."/>
            <person name="Tsuji K."/>
            <person name="Ueda S."/>
            <person name="Waki K."/>
            <person name="Yamagata H."/>
            <person name="Yamamoto M."/>
            <person name="Yamamoto S."/>
            <person name="Yamane H."/>
            <person name="Yoshiki S."/>
            <person name="Yoshihara R."/>
            <person name="Yukawa K."/>
            <person name="Zhong H."/>
            <person name="Yano M."/>
            <person name="Yuan Q."/>
            <person name="Ouyang S."/>
            <person name="Liu J."/>
            <person name="Jones K.M."/>
            <person name="Gansberger K."/>
            <person name="Moffat K."/>
            <person name="Hill J."/>
            <person name="Bera J."/>
            <person name="Fadrosh D."/>
            <person name="Jin S."/>
            <person name="Johri S."/>
            <person name="Kim M."/>
            <person name="Overton L."/>
            <person name="Reardon M."/>
            <person name="Tsitrin T."/>
            <person name="Vuong H."/>
            <person name="Weaver B."/>
            <person name="Ciecko A."/>
            <person name="Tallon L."/>
            <person name="Jackson J."/>
            <person name="Pai G."/>
            <person name="Aken S.V."/>
            <person name="Utterback T."/>
            <person name="Reidmuller S."/>
            <person name="Feldblyum T."/>
            <person name="Hsiao J."/>
            <person name="Zismann V."/>
            <person name="Iobst S."/>
            <person name="de Vazeille A.R."/>
            <person name="Buell C.R."/>
            <person name="Ying K."/>
            <person name="Li Y."/>
            <person name="Lu T."/>
            <person name="Huang Y."/>
            <person name="Zhao Q."/>
            <person name="Feng Q."/>
            <person name="Zhang L."/>
            <person name="Zhu J."/>
            <person name="Weng Q."/>
            <person name="Mu J."/>
            <person name="Lu Y."/>
            <person name="Fan D."/>
            <person name="Liu Y."/>
            <person name="Guan J."/>
            <person name="Zhang Y."/>
            <person name="Yu S."/>
            <person name="Liu X."/>
            <person name="Zhang Y."/>
            <person name="Hong G."/>
            <person name="Han B."/>
            <person name="Choisne N."/>
            <person name="Demange N."/>
            <person name="Orjeda G."/>
            <person name="Samain S."/>
            <person name="Cattolico L."/>
            <person name="Pelletier E."/>
            <person name="Couloux A."/>
            <person name="Segurens B."/>
            <person name="Wincker P."/>
            <person name="D'Hont A."/>
            <person name="Scarpelli C."/>
            <person name="Weissenbach J."/>
            <person name="Salanoubat M."/>
            <person name="Quetier F."/>
            <person name="Yu Y."/>
            <person name="Kim H.R."/>
            <person name="Rambo T."/>
            <person name="Currie J."/>
            <person name="Collura K."/>
            <person name="Luo M."/>
            <person name="Yang T."/>
            <person name="Ammiraju J.S.S."/>
            <person name="Engler F."/>
            <person name="Soderlund C."/>
            <person name="Wing R.A."/>
            <person name="Palmer L.E."/>
            <person name="de la Bastide M."/>
            <person name="Spiegel L."/>
            <person name="Nascimento L."/>
            <person name="Zutavern T."/>
            <person name="O'Shaughnessy A."/>
            <person name="Dike S."/>
            <person name="Dedhia N."/>
            <person name="Preston R."/>
            <person name="Balija V."/>
            <person name="McCombie W.R."/>
            <person name="Chow T."/>
            <person name="Chen H."/>
            <person name="Chung M."/>
            <person name="Chen C."/>
            <person name="Shaw J."/>
            <person name="Wu H."/>
            <person name="Hsiao K."/>
            <person name="Chao Y."/>
            <person name="Chu M."/>
            <person name="Cheng C."/>
            <person name="Hour A."/>
            <person name="Lee P."/>
            <person name="Lin S."/>
            <person name="Lin Y."/>
            <person name="Liou J."/>
            <person name="Liu S."/>
            <person name="Hsing Y."/>
            <person name="Raghuvanshi S."/>
            <person name="Mohanty A."/>
            <person name="Bharti A.K."/>
            <person name="Gaur A."/>
            <person name="Gupta V."/>
            <person name="Kumar D."/>
            <person name="Ravi V."/>
            <person name="Vij S."/>
            <person name="Kapur A."/>
            <person name="Khurana P."/>
            <person name="Khurana P."/>
            <person name="Khurana J.P."/>
            <person name="Tyagi A.K."/>
            <person name="Gaikwad K."/>
            <person name="Singh A."/>
            <person name="Dalal V."/>
            <person name="Srivastava S."/>
            <person name="Dixit A."/>
            <person name="Pal A.K."/>
            <person name="Ghazi I.A."/>
            <person name="Yadav M."/>
            <person name="Pandit A."/>
            <person name="Bhargava A."/>
            <person name="Sureshbabu K."/>
            <person name="Batra K."/>
            <person name="Sharma T.R."/>
            <person name="Mohapatra T."/>
            <person name="Singh N.K."/>
            <person name="Messing J."/>
            <person name="Nelson A.B."/>
            <person name="Fuks G."/>
            <person name="Kavchok S."/>
            <person name="Keizer G."/>
            <person name="Linton E."/>
            <person name="Llaca V."/>
            <person name="Song R."/>
            <person name="Tanyolac B."/>
            <person name="Young S."/>
            <person name="Ho-Il K."/>
            <person name="Hahn J.H."/>
            <person name="Sangsakoo G."/>
            <person name="Vanavichit A."/>
            <person name="de Mattos Luiz.A.T."/>
            <person name="Zimmer P.D."/>
            <person name="Malone G."/>
            <person name="Dellagostin O."/>
            <person name="de Oliveira A.C."/>
            <person name="Bevan M."/>
            <person name="Bancroft I."/>
            <person name="Minx P."/>
            <person name="Cordum H."/>
            <person name="Wilson R."/>
            <person name="Cheng Z."/>
            <person name="Jin W."/>
            <person name="Jiang J."/>
            <person name="Leong S.A."/>
            <person name="Iwama H."/>
            <person name="Gojobori T."/>
            <person name="Itoh T."/>
            <person name="Niimura Y."/>
            <person name="Fujii Y."/>
            <person name="Habara T."/>
            <person name="Sakai H."/>
            <person name="Sato Y."/>
            <person name="Wilson G."/>
            <person name="Kumar K."/>
            <person name="McCouch S."/>
            <person name="Juretic N."/>
            <person name="Hoen D."/>
            <person name="Wright S."/>
            <person name="Bruskiewich R."/>
            <person name="Bureau T."/>
            <person name="Miyao A."/>
            <person name="Hirochika H."/>
            <person name="Nishikawa T."/>
            <person name="Kadowaki K."/>
            <person name="Sugiura M."/>
            <person name="Burr B."/>
            <person name="Sasaki T."/>
        </authorList>
    </citation>
    <scope>NUCLEOTIDE SEQUENCE [LARGE SCALE GENOMIC DNA]</scope>
    <source>
        <strain evidence="2">cv. Nipponbare</strain>
    </source>
</reference>
<evidence type="ECO:0000313" key="1">
    <source>
        <dbReference type="EMBL" id="BAS73783.1"/>
    </source>
</evidence>
<reference evidence="1 2" key="3">
    <citation type="journal article" date="2013" name="Rice">
        <title>Improvement of the Oryza sativa Nipponbare reference genome using next generation sequence and optical map data.</title>
        <authorList>
            <person name="Kawahara Y."/>
            <person name="de la Bastide M."/>
            <person name="Hamilton J.P."/>
            <person name="Kanamori H."/>
            <person name="McCombie W.R."/>
            <person name="Ouyang S."/>
            <person name="Schwartz D.C."/>
            <person name="Tanaka T."/>
            <person name="Wu J."/>
            <person name="Zhou S."/>
            <person name="Childs K.L."/>
            <person name="Davidson R.M."/>
            <person name="Lin H."/>
            <person name="Quesada-Ocampo L."/>
            <person name="Vaillancourt B."/>
            <person name="Sakai H."/>
            <person name="Lee S.S."/>
            <person name="Kim J."/>
            <person name="Numa H."/>
            <person name="Itoh T."/>
            <person name="Buell C.R."/>
            <person name="Matsumoto T."/>
        </authorList>
    </citation>
    <scope>NUCLEOTIDE SEQUENCE [LARGE SCALE GENOMIC DNA]</scope>
    <source>
        <strain evidence="2">cv. Nipponbare</strain>
    </source>
</reference>
<dbReference type="STRING" id="39947.A0A0P0V6R9"/>
<reference evidence="1 2" key="2">
    <citation type="journal article" date="2013" name="Plant Cell Physiol.">
        <title>Rice Annotation Project Database (RAP-DB): an integrative and interactive database for rice genomics.</title>
        <authorList>
            <person name="Sakai H."/>
            <person name="Lee S.S."/>
            <person name="Tanaka T."/>
            <person name="Numa H."/>
            <person name="Kim J."/>
            <person name="Kawahara Y."/>
            <person name="Wakimoto H."/>
            <person name="Yang C.C."/>
            <person name="Iwamoto M."/>
            <person name="Abe T."/>
            <person name="Yamada Y."/>
            <person name="Muto A."/>
            <person name="Inokuchi H."/>
            <person name="Ikemura T."/>
            <person name="Matsumoto T."/>
            <person name="Sasaki T."/>
            <person name="Itoh T."/>
        </authorList>
    </citation>
    <scope>NUCLEOTIDE SEQUENCE [LARGE SCALE GENOMIC DNA]</scope>
    <source>
        <strain evidence="2">cv. Nipponbare</strain>
    </source>
</reference>
<gene>
    <name evidence="1" type="ordered locus">Os01g0689300</name>
    <name evidence="1" type="ORF">OSNPB_010689300</name>
</gene>
<dbReference type="EMBL" id="AP014957">
    <property type="protein sequence ID" value="BAS73783.1"/>
    <property type="molecule type" value="Genomic_DNA"/>
</dbReference>
<keyword evidence="2" id="KW-1185">Reference proteome</keyword>
<dbReference type="Proteomes" id="UP000059680">
    <property type="component" value="Chromosome 1"/>
</dbReference>
<accession>A0A0P0V6R9</accession>